<name>A0AAV7VK54_PLEWA</name>
<evidence type="ECO:0000256" key="1">
    <source>
        <dbReference type="SAM" id="MobiDB-lite"/>
    </source>
</evidence>
<protein>
    <submittedName>
        <fullName evidence="2">Uncharacterized protein</fullName>
    </submittedName>
</protein>
<feature type="compositionally biased region" description="Basic and acidic residues" evidence="1">
    <location>
        <begin position="51"/>
        <end position="60"/>
    </location>
</feature>
<sequence length="159" mass="17522">MRTRQRWRKTAPKQKSTTKTGGIRAGSQTTPLEAATGSNPQKTTAAGSLRPQDRRTRKAENPTTRPHSRKSVALAASEHSGLHTHSRDALWRGDETEVEEDSPEAEEHDEDRRNPCLIADDSYGGSHWKQPTKDDIGWIFATPGPENQEGGEPNTSATL</sequence>
<dbReference type="EMBL" id="JANPWB010000003">
    <property type="protein sequence ID" value="KAJ1200965.1"/>
    <property type="molecule type" value="Genomic_DNA"/>
</dbReference>
<feature type="region of interest" description="Disordered" evidence="1">
    <location>
        <begin position="1"/>
        <end position="159"/>
    </location>
</feature>
<gene>
    <name evidence="2" type="ORF">NDU88_004783</name>
</gene>
<evidence type="ECO:0000313" key="3">
    <source>
        <dbReference type="Proteomes" id="UP001066276"/>
    </source>
</evidence>
<dbReference type="AlphaFoldDB" id="A0AAV7VK54"/>
<reference evidence="2" key="1">
    <citation type="journal article" date="2022" name="bioRxiv">
        <title>Sequencing and chromosome-scale assembly of the giantPleurodeles waltlgenome.</title>
        <authorList>
            <person name="Brown T."/>
            <person name="Elewa A."/>
            <person name="Iarovenko S."/>
            <person name="Subramanian E."/>
            <person name="Araus A.J."/>
            <person name="Petzold A."/>
            <person name="Susuki M."/>
            <person name="Suzuki K.-i.T."/>
            <person name="Hayashi T."/>
            <person name="Toyoda A."/>
            <person name="Oliveira C."/>
            <person name="Osipova E."/>
            <person name="Leigh N.D."/>
            <person name="Simon A."/>
            <person name="Yun M.H."/>
        </authorList>
    </citation>
    <scope>NUCLEOTIDE SEQUENCE</scope>
    <source>
        <strain evidence="2">20211129_DDA</strain>
        <tissue evidence="2">Liver</tissue>
    </source>
</reference>
<proteinExistence type="predicted"/>
<dbReference type="Proteomes" id="UP001066276">
    <property type="component" value="Chromosome 2_1"/>
</dbReference>
<feature type="compositionally biased region" description="Basic residues" evidence="1">
    <location>
        <begin position="1"/>
        <end position="12"/>
    </location>
</feature>
<comment type="caution">
    <text evidence="2">The sequence shown here is derived from an EMBL/GenBank/DDBJ whole genome shotgun (WGS) entry which is preliminary data.</text>
</comment>
<feature type="compositionally biased region" description="Basic and acidic residues" evidence="1">
    <location>
        <begin position="85"/>
        <end position="95"/>
    </location>
</feature>
<accession>A0AAV7VK54</accession>
<evidence type="ECO:0000313" key="2">
    <source>
        <dbReference type="EMBL" id="KAJ1200965.1"/>
    </source>
</evidence>
<keyword evidence="3" id="KW-1185">Reference proteome</keyword>
<organism evidence="2 3">
    <name type="scientific">Pleurodeles waltl</name>
    <name type="common">Iberian ribbed newt</name>
    <dbReference type="NCBI Taxonomy" id="8319"/>
    <lineage>
        <taxon>Eukaryota</taxon>
        <taxon>Metazoa</taxon>
        <taxon>Chordata</taxon>
        <taxon>Craniata</taxon>
        <taxon>Vertebrata</taxon>
        <taxon>Euteleostomi</taxon>
        <taxon>Amphibia</taxon>
        <taxon>Batrachia</taxon>
        <taxon>Caudata</taxon>
        <taxon>Salamandroidea</taxon>
        <taxon>Salamandridae</taxon>
        <taxon>Pleurodelinae</taxon>
        <taxon>Pleurodeles</taxon>
    </lineage>
</organism>
<feature type="compositionally biased region" description="Acidic residues" evidence="1">
    <location>
        <begin position="96"/>
        <end position="109"/>
    </location>
</feature>
<feature type="compositionally biased region" description="Polar residues" evidence="1">
    <location>
        <begin position="13"/>
        <end position="46"/>
    </location>
</feature>